<reference evidence="1 2" key="1">
    <citation type="journal article" date="2020" name="Mol. Plant">
        <title>The Chromosome-Based Rubber Tree Genome Provides New Insights into Spurge Genome Evolution and Rubber Biosynthesis.</title>
        <authorList>
            <person name="Liu J."/>
            <person name="Shi C."/>
            <person name="Shi C.C."/>
            <person name="Li W."/>
            <person name="Zhang Q.J."/>
            <person name="Zhang Y."/>
            <person name="Li K."/>
            <person name="Lu H.F."/>
            <person name="Shi C."/>
            <person name="Zhu S.T."/>
            <person name="Xiao Z.Y."/>
            <person name="Nan H."/>
            <person name="Yue Y."/>
            <person name="Zhu X.G."/>
            <person name="Wu Y."/>
            <person name="Hong X.N."/>
            <person name="Fan G.Y."/>
            <person name="Tong Y."/>
            <person name="Zhang D."/>
            <person name="Mao C.L."/>
            <person name="Liu Y.L."/>
            <person name="Hao S.J."/>
            <person name="Liu W.Q."/>
            <person name="Lv M.Q."/>
            <person name="Zhang H.B."/>
            <person name="Liu Y."/>
            <person name="Hu-Tang G.R."/>
            <person name="Wang J.P."/>
            <person name="Wang J.H."/>
            <person name="Sun Y.H."/>
            <person name="Ni S.B."/>
            <person name="Chen W.B."/>
            <person name="Zhang X.C."/>
            <person name="Jiao Y.N."/>
            <person name="Eichler E.E."/>
            <person name="Li G.H."/>
            <person name="Liu X."/>
            <person name="Gao L.Z."/>
        </authorList>
    </citation>
    <scope>NUCLEOTIDE SEQUENCE [LARGE SCALE GENOMIC DNA]</scope>
    <source>
        <strain evidence="2">cv. GT1</strain>
        <tissue evidence="1">Leaf</tissue>
    </source>
</reference>
<dbReference type="OrthoDB" id="1447581at2759"/>
<sequence>MEKLIYIHVLRLGESLYESDDVDSGYRDATNDWYLLKQTDGNNGVEIQFSRVFEDINQVNHPGPALVGADCAVIGSFIYVIGGRSNVTEMYSVRCGGDGCKEIRCLDTRNARDGWKTCFALPFTFSGGRSAVVDGRWLYLFAGNRHDGFRNPDPWGFALNVVDSNKGEVEVRKIIKPHLSRFYPIASASLSPGTLIAYMADERILYQLDCSNGSWTVYQKDLPYGSYPFLGCITLSDDGILYTYDTIHMRLDSYDVANRKELPSVDLPRSFWFGREEDVELIVLAKDRFCVIWHDDGYDVNEICIYYTRFSVSYDLPKPTATVEDSRAFPIRGVEILNIVTLDPHSDAMANDLSCNSGVDN</sequence>
<keyword evidence="2" id="KW-1185">Reference proteome</keyword>
<dbReference type="EMBL" id="JAAGAX010000011">
    <property type="protein sequence ID" value="KAF2298434.1"/>
    <property type="molecule type" value="Genomic_DNA"/>
</dbReference>
<name>A0A6A6LBP8_HEVBR</name>
<comment type="caution">
    <text evidence="1">The sequence shown here is derived from an EMBL/GenBank/DDBJ whole genome shotgun (WGS) entry which is preliminary data.</text>
</comment>
<dbReference type="AlphaFoldDB" id="A0A6A6LBP8"/>
<gene>
    <name evidence="1" type="ORF">GH714_023570</name>
</gene>
<organism evidence="1 2">
    <name type="scientific">Hevea brasiliensis</name>
    <name type="common">Para rubber tree</name>
    <name type="synonym">Siphonia brasiliensis</name>
    <dbReference type="NCBI Taxonomy" id="3981"/>
    <lineage>
        <taxon>Eukaryota</taxon>
        <taxon>Viridiplantae</taxon>
        <taxon>Streptophyta</taxon>
        <taxon>Embryophyta</taxon>
        <taxon>Tracheophyta</taxon>
        <taxon>Spermatophyta</taxon>
        <taxon>Magnoliopsida</taxon>
        <taxon>eudicotyledons</taxon>
        <taxon>Gunneridae</taxon>
        <taxon>Pentapetalae</taxon>
        <taxon>rosids</taxon>
        <taxon>fabids</taxon>
        <taxon>Malpighiales</taxon>
        <taxon>Euphorbiaceae</taxon>
        <taxon>Crotonoideae</taxon>
        <taxon>Micrandreae</taxon>
        <taxon>Hevea</taxon>
    </lineage>
</organism>
<accession>A0A6A6LBP8</accession>
<proteinExistence type="predicted"/>
<dbReference type="InterPro" id="IPR015915">
    <property type="entry name" value="Kelch-typ_b-propeller"/>
</dbReference>
<evidence type="ECO:0000313" key="1">
    <source>
        <dbReference type="EMBL" id="KAF2298434.1"/>
    </source>
</evidence>
<dbReference type="SUPFAM" id="SSF50965">
    <property type="entry name" value="Galactose oxidase, central domain"/>
    <property type="match status" value="1"/>
</dbReference>
<dbReference type="Proteomes" id="UP000467840">
    <property type="component" value="Chromosome 1"/>
</dbReference>
<dbReference type="InterPro" id="IPR011043">
    <property type="entry name" value="Gal_Oxase/kelch_b-propeller"/>
</dbReference>
<evidence type="ECO:0000313" key="2">
    <source>
        <dbReference type="Proteomes" id="UP000467840"/>
    </source>
</evidence>
<protein>
    <submittedName>
        <fullName evidence="1">Uncharacterized protein</fullName>
    </submittedName>
</protein>
<dbReference type="Gene3D" id="2.120.10.80">
    <property type="entry name" value="Kelch-type beta propeller"/>
    <property type="match status" value="1"/>
</dbReference>